<sequence length="308" mass="34159">MQTVNALNDLPNNAILSLSSLAILEISGVDAKTFLQGQLTIDVQSLSSEQARIGAQCDPKGKMVGLGHIVQVGESVWFIQHEEGIESSLSQFTKYGVFAKAECHRADGWQGFLFVGDDAIEQAKSMEVVYSTPHFENAIFGWTTQTKPSFSETVPVYDGKVFDAYTIANGIPLLRQNMAGEWVPQMTNIQALNGIDFDKGCYLGQETVARTRYLGKNKRQCYIVKSQPLHQDLSKPGTPVEMRMGENWRKSGTIIYSACLANEAWSLCVMPNDLTPDAELRIQPNFDLSIVALPYDIAQEASLIKKRR</sequence>
<dbReference type="GO" id="GO:0016226">
    <property type="term" value="P:iron-sulfur cluster assembly"/>
    <property type="evidence" value="ECO:0007669"/>
    <property type="project" value="TreeGrafter"/>
</dbReference>
<dbReference type="Pfam" id="PF21130">
    <property type="entry name" value="YgfZ_barrel"/>
    <property type="match status" value="1"/>
</dbReference>
<gene>
    <name evidence="2" type="ORF">DRW07_12350</name>
</gene>
<name>A0A3N5YKU7_9ALTE</name>
<comment type="caution">
    <text evidence="2">The sequence shown here is derived from an EMBL/GenBank/DDBJ whole genome shotgun (WGS) entry which is preliminary data.</text>
</comment>
<organism evidence="2 3">
    <name type="scientific">Alteromonas sediminis</name>
    <dbReference type="NCBI Taxonomy" id="2259342"/>
    <lineage>
        <taxon>Bacteria</taxon>
        <taxon>Pseudomonadati</taxon>
        <taxon>Pseudomonadota</taxon>
        <taxon>Gammaproteobacteria</taxon>
        <taxon>Alteromonadales</taxon>
        <taxon>Alteromonadaceae</taxon>
        <taxon>Alteromonas/Salinimonas group</taxon>
        <taxon>Alteromonas</taxon>
    </lineage>
</organism>
<dbReference type="Gene3D" id="2.40.30.160">
    <property type="match status" value="1"/>
</dbReference>
<dbReference type="SUPFAM" id="SSF103025">
    <property type="entry name" value="Folate-binding domain"/>
    <property type="match status" value="1"/>
</dbReference>
<dbReference type="NCBIfam" id="TIGR03317">
    <property type="entry name" value="ygfZ_signature"/>
    <property type="match status" value="1"/>
</dbReference>
<protein>
    <recommendedName>
        <fullName evidence="1">tRNA-modifying protein YgfZ-like beta-barrel domain-containing protein</fullName>
    </recommendedName>
</protein>
<dbReference type="PANTHER" id="PTHR22602">
    <property type="entry name" value="TRANSFERASE CAF17, MITOCHONDRIAL-RELATED"/>
    <property type="match status" value="1"/>
</dbReference>
<dbReference type="AlphaFoldDB" id="A0A3N5YKU7"/>
<reference evidence="2 3" key="1">
    <citation type="submission" date="2018-11" db="EMBL/GenBank/DDBJ databases">
        <authorList>
            <person name="Ye M.-Q."/>
            <person name="Du Z.-J."/>
        </authorList>
    </citation>
    <scope>NUCLEOTIDE SEQUENCE [LARGE SCALE GENOMIC DNA]</scope>
    <source>
        <strain evidence="2 3">U0105</strain>
    </source>
</reference>
<evidence type="ECO:0000313" key="3">
    <source>
        <dbReference type="Proteomes" id="UP000275281"/>
    </source>
</evidence>
<evidence type="ECO:0000313" key="2">
    <source>
        <dbReference type="EMBL" id="RPJ65611.1"/>
    </source>
</evidence>
<dbReference type="InterPro" id="IPR048451">
    <property type="entry name" value="YgfZ_barrel"/>
</dbReference>
<accession>A0A3N5YKU7</accession>
<keyword evidence="3" id="KW-1185">Reference proteome</keyword>
<feature type="domain" description="tRNA-modifying protein YgfZ-like beta-barrel" evidence="1">
    <location>
        <begin position="217"/>
        <end position="283"/>
    </location>
</feature>
<dbReference type="InterPro" id="IPR017703">
    <property type="entry name" value="YgfZ/GCV_T_CS"/>
</dbReference>
<dbReference type="OrthoDB" id="9796287at2"/>
<dbReference type="SUPFAM" id="SSF101790">
    <property type="entry name" value="Aminomethyltransferase beta-barrel domain"/>
    <property type="match status" value="1"/>
</dbReference>
<dbReference type="Proteomes" id="UP000275281">
    <property type="component" value="Unassembled WGS sequence"/>
</dbReference>
<proteinExistence type="predicted"/>
<dbReference type="InterPro" id="IPR045179">
    <property type="entry name" value="YgfZ/GcvT"/>
</dbReference>
<dbReference type="PANTHER" id="PTHR22602:SF0">
    <property type="entry name" value="TRANSFERASE CAF17, MITOCHONDRIAL-RELATED"/>
    <property type="match status" value="1"/>
</dbReference>
<dbReference type="RefSeq" id="WP_124028243.1">
    <property type="nucleotide sequence ID" value="NZ_JBHRSN010000007.1"/>
</dbReference>
<dbReference type="Gene3D" id="3.30.70.1630">
    <property type="match status" value="1"/>
</dbReference>
<evidence type="ECO:0000259" key="1">
    <source>
        <dbReference type="Pfam" id="PF21130"/>
    </source>
</evidence>
<dbReference type="InterPro" id="IPR029043">
    <property type="entry name" value="GcvT/YgfZ_C"/>
</dbReference>
<dbReference type="Gene3D" id="3.30.70.1400">
    <property type="entry name" value="Aminomethyltransferase beta-barrel domains"/>
    <property type="match status" value="1"/>
</dbReference>
<dbReference type="EMBL" id="RPOK01000004">
    <property type="protein sequence ID" value="RPJ65611.1"/>
    <property type="molecule type" value="Genomic_DNA"/>
</dbReference>